<evidence type="ECO:0000256" key="1">
    <source>
        <dbReference type="ARBA" id="ARBA00004613"/>
    </source>
</evidence>
<feature type="domain" description="Prokineticin" evidence="5">
    <location>
        <begin position="70"/>
        <end position="146"/>
    </location>
</feature>
<keyword evidence="3" id="KW-1015">Disulfide bond</keyword>
<protein>
    <recommendedName>
        <fullName evidence="5">Prokineticin domain-containing protein</fullName>
    </recommendedName>
</protein>
<keyword evidence="4" id="KW-1133">Transmembrane helix</keyword>
<dbReference type="Gene3D" id="2.10.80.10">
    <property type="entry name" value="Lipase, subunit A"/>
    <property type="match status" value="1"/>
</dbReference>
<dbReference type="GO" id="GO:0005576">
    <property type="term" value="C:extracellular region"/>
    <property type="evidence" value="ECO:0007669"/>
    <property type="project" value="UniProtKB-SubCell"/>
</dbReference>
<evidence type="ECO:0000256" key="3">
    <source>
        <dbReference type="ARBA" id="ARBA00023157"/>
    </source>
</evidence>
<name>A0A6V7H942_9HYME</name>
<keyword evidence="2" id="KW-0964">Secreted</keyword>
<dbReference type="InterPro" id="IPR023569">
    <property type="entry name" value="Prokineticin_domain"/>
</dbReference>
<evidence type="ECO:0000256" key="2">
    <source>
        <dbReference type="ARBA" id="ARBA00022525"/>
    </source>
</evidence>
<accession>A0A6V7H942</accession>
<evidence type="ECO:0000313" key="7">
    <source>
        <dbReference type="Proteomes" id="UP000752696"/>
    </source>
</evidence>
<evidence type="ECO:0000313" key="6">
    <source>
        <dbReference type="EMBL" id="CAD1475126.1"/>
    </source>
</evidence>
<keyword evidence="4" id="KW-0812">Transmembrane</keyword>
<keyword evidence="7" id="KW-1185">Reference proteome</keyword>
<dbReference type="Pfam" id="PF06607">
    <property type="entry name" value="Prokineticin"/>
    <property type="match status" value="1"/>
</dbReference>
<dbReference type="Proteomes" id="UP000752696">
    <property type="component" value="Unassembled WGS sequence"/>
</dbReference>
<organism evidence="6 7">
    <name type="scientific">Heterotrigona itama</name>
    <dbReference type="NCBI Taxonomy" id="395501"/>
    <lineage>
        <taxon>Eukaryota</taxon>
        <taxon>Metazoa</taxon>
        <taxon>Ecdysozoa</taxon>
        <taxon>Arthropoda</taxon>
        <taxon>Hexapoda</taxon>
        <taxon>Insecta</taxon>
        <taxon>Pterygota</taxon>
        <taxon>Neoptera</taxon>
        <taxon>Endopterygota</taxon>
        <taxon>Hymenoptera</taxon>
        <taxon>Apocrita</taxon>
        <taxon>Aculeata</taxon>
        <taxon>Apoidea</taxon>
        <taxon>Anthophila</taxon>
        <taxon>Apidae</taxon>
        <taxon>Heterotrigona</taxon>
    </lineage>
</organism>
<dbReference type="EMBL" id="CAJDYZ010008202">
    <property type="protein sequence ID" value="CAD1475126.1"/>
    <property type="molecule type" value="Genomic_DNA"/>
</dbReference>
<evidence type="ECO:0000256" key="4">
    <source>
        <dbReference type="SAM" id="Phobius"/>
    </source>
</evidence>
<dbReference type="OrthoDB" id="6408184at2759"/>
<feature type="non-terminal residue" evidence="6">
    <location>
        <position position="1"/>
    </location>
</feature>
<evidence type="ECO:0000259" key="5">
    <source>
        <dbReference type="Pfam" id="PF06607"/>
    </source>
</evidence>
<comment type="caution">
    <text evidence="6">The sequence shown here is derived from an EMBL/GenBank/DDBJ whole genome shotgun (WGS) entry which is preliminary data.</text>
</comment>
<sequence>RKKSGGSVDIKTDSPVYPIKCEQVFAEFAGSMQNLSQRAKITMMTPIFVLSVFLFALACPCNTQANELNYTYCQSNSECQPGYCCTIGPIRYSIPQCRPMQEEGDICRPASASTIDMTVGYPDGSELTLKNVHYILCPCTDGLSCDIKEGVCREIGRKHDTNRLSAENKKQDD</sequence>
<comment type="subcellular location">
    <subcellularLocation>
        <location evidence="1">Secreted</location>
    </subcellularLocation>
</comment>
<feature type="transmembrane region" description="Helical" evidence="4">
    <location>
        <begin position="41"/>
        <end position="58"/>
    </location>
</feature>
<proteinExistence type="predicted"/>
<gene>
    <name evidence="6" type="ORF">MHI_LOCUS521470</name>
</gene>
<keyword evidence="4" id="KW-0472">Membrane</keyword>
<dbReference type="AlphaFoldDB" id="A0A6V7H942"/>
<reference evidence="6" key="1">
    <citation type="submission" date="2020-07" db="EMBL/GenBank/DDBJ databases">
        <authorList>
            <person name="Nazaruddin N."/>
        </authorList>
    </citation>
    <scope>NUCLEOTIDE SEQUENCE</scope>
</reference>